<dbReference type="Pfam" id="PF24536">
    <property type="entry name" value="NXPE4_C"/>
    <property type="match status" value="1"/>
</dbReference>
<reference evidence="3" key="1">
    <citation type="journal article" date="2021" name="Evol. Appl.">
        <title>The genome of the Pyrenean desman and the effects of bottlenecks and inbreeding on the genomic landscape of an endangered species.</title>
        <authorList>
            <person name="Escoda L."/>
            <person name="Castresana J."/>
        </authorList>
    </citation>
    <scope>NUCLEOTIDE SEQUENCE</scope>
    <source>
        <strain evidence="3">IBE-C5619</strain>
    </source>
</reference>
<keyword evidence="4" id="KW-1185">Reference proteome</keyword>
<protein>
    <submittedName>
        <fullName evidence="3">NXPE family member 1</fullName>
    </submittedName>
</protein>
<dbReference type="PANTHER" id="PTHR16165">
    <property type="entry name" value="NXPE FAMILY MEMBER"/>
    <property type="match status" value="1"/>
</dbReference>
<dbReference type="Proteomes" id="UP000700334">
    <property type="component" value="Unassembled WGS sequence"/>
</dbReference>
<accession>A0A8J6DWL0</accession>
<evidence type="ECO:0000313" key="4">
    <source>
        <dbReference type="Proteomes" id="UP000700334"/>
    </source>
</evidence>
<dbReference type="InterPro" id="IPR026845">
    <property type="entry name" value="NXPH/NXPE"/>
</dbReference>
<gene>
    <name evidence="3" type="ORF">J0S82_020342</name>
</gene>
<evidence type="ECO:0000256" key="1">
    <source>
        <dbReference type="ARBA" id="ARBA00005431"/>
    </source>
</evidence>
<dbReference type="InterPro" id="IPR014756">
    <property type="entry name" value="Ig_E-set"/>
</dbReference>
<dbReference type="PANTHER" id="PTHR16165:SF3">
    <property type="entry name" value="NXPE FAMILY MEMBER 1"/>
    <property type="match status" value="1"/>
</dbReference>
<evidence type="ECO:0000313" key="3">
    <source>
        <dbReference type="EMBL" id="KAG8522485.1"/>
    </source>
</evidence>
<dbReference type="AlphaFoldDB" id="A0A8J6DWL0"/>
<feature type="non-terminal residue" evidence="3">
    <location>
        <position position="1"/>
    </location>
</feature>
<proteinExistence type="inferred from homology"/>
<dbReference type="InterPro" id="IPR013783">
    <property type="entry name" value="Ig-like_fold"/>
</dbReference>
<feature type="non-terminal residue" evidence="3">
    <location>
        <position position="477"/>
    </location>
</feature>
<feature type="domain" description="NXPE C-terminal" evidence="2">
    <location>
        <begin position="327"/>
        <end position="461"/>
    </location>
</feature>
<comment type="similarity">
    <text evidence="1">Belongs to the NXPE family.</text>
</comment>
<name>A0A8J6DWL0_GALPY</name>
<evidence type="ECO:0000259" key="2">
    <source>
        <dbReference type="Pfam" id="PF24536"/>
    </source>
</evidence>
<dbReference type="Pfam" id="PF06312">
    <property type="entry name" value="Neurexophilin"/>
    <property type="match status" value="1"/>
</dbReference>
<comment type="caution">
    <text evidence="3">The sequence shown here is derived from an EMBL/GenBank/DDBJ whole genome shotgun (WGS) entry which is preliminary data.</text>
</comment>
<organism evidence="3 4">
    <name type="scientific">Galemys pyrenaicus</name>
    <name type="common">Iberian desman</name>
    <name type="synonym">Pyrenean desman</name>
    <dbReference type="NCBI Taxonomy" id="202257"/>
    <lineage>
        <taxon>Eukaryota</taxon>
        <taxon>Metazoa</taxon>
        <taxon>Chordata</taxon>
        <taxon>Craniata</taxon>
        <taxon>Vertebrata</taxon>
        <taxon>Euteleostomi</taxon>
        <taxon>Mammalia</taxon>
        <taxon>Eutheria</taxon>
        <taxon>Laurasiatheria</taxon>
        <taxon>Eulipotyphla</taxon>
        <taxon>Talpidae</taxon>
        <taxon>Galemys</taxon>
    </lineage>
</organism>
<sequence>VWSALNLGISIHPWNPSLKSSCPTPPLSTLKPPTETELRIRGIVEKLNQLFPPRPFTHLNTTTSAKHSTVTILNPQDSYCRGDQLDILLETRDHLGHRKHYGGDFLRARMSSPTLKAGASGKVTDFNNGTYLVSFTLFWEGQVSLSVLLIHPSEGVLALWRARSQGYDKVIFSGKFVNGIAHVFTECGLTLNSSTELCTYLDTRYEEAFYCVKPPGFPCEAFTHMNSRNGDLSYLTVKSNVRVEMMKHLKHIDVSQCNRSEKIKEKCQHGMEIPVPSGYTLQEKWVTTFCNQTQYDTAKINNCLKGELVYLLGDSTLRQWIYYLPTVVKKRHIQIQWRKHSHPFVTYQLYSLKEEAYIPQEIDQIPGDKNTAIVFTIGQHFRPFPTDVFIQRTINVRKAVERLFLRSPDTKVIIKTENIREMHIEAERLGDFHGYIQYLVMKDIFKGLNVGVIDAWDMNITQLMPPDPPQEFNYTRT</sequence>
<dbReference type="InterPro" id="IPR057106">
    <property type="entry name" value="NXPE4_C"/>
</dbReference>
<dbReference type="Gene3D" id="2.60.40.10">
    <property type="entry name" value="Immunoglobulins"/>
    <property type="match status" value="1"/>
</dbReference>
<dbReference type="OrthoDB" id="2112051at2759"/>
<dbReference type="SUPFAM" id="SSF81296">
    <property type="entry name" value="E set domains"/>
    <property type="match status" value="1"/>
</dbReference>
<dbReference type="EMBL" id="JAGFMF010011433">
    <property type="protein sequence ID" value="KAG8522485.1"/>
    <property type="molecule type" value="Genomic_DNA"/>
</dbReference>